<dbReference type="PANTHER" id="PTHR21098:SF0">
    <property type="entry name" value="RIBOFLAVIN SYNTHASE"/>
    <property type="match status" value="1"/>
</dbReference>
<proteinExistence type="predicted"/>
<name>U3CDL4_9VIBR</name>
<accession>U3CDL4</accession>
<protein>
    <submittedName>
        <fullName evidence="4">Riboflavin synthase</fullName>
    </submittedName>
</protein>
<keyword evidence="1" id="KW-0677">Repeat</keyword>
<evidence type="ECO:0000256" key="2">
    <source>
        <dbReference type="PROSITE-ProRule" id="PRU00524"/>
    </source>
</evidence>
<dbReference type="GO" id="GO:0009231">
    <property type="term" value="P:riboflavin biosynthetic process"/>
    <property type="evidence" value="ECO:0007669"/>
    <property type="project" value="TreeGrafter"/>
</dbReference>
<dbReference type="Pfam" id="PF00677">
    <property type="entry name" value="Lum_binding"/>
    <property type="match status" value="2"/>
</dbReference>
<dbReference type="PROSITE" id="PS51177">
    <property type="entry name" value="LUMAZINE_BIND"/>
    <property type="match status" value="2"/>
</dbReference>
<dbReference type="InterPro" id="IPR026017">
    <property type="entry name" value="Lumazine-bd_dom"/>
</dbReference>
<keyword evidence="5" id="KW-1185">Reference proteome</keyword>
<dbReference type="EMBL" id="BATL01000044">
    <property type="protein sequence ID" value="GAD76423.1"/>
    <property type="molecule type" value="Genomic_DNA"/>
</dbReference>
<dbReference type="Proteomes" id="UP000016567">
    <property type="component" value="Unassembled WGS sequence"/>
</dbReference>
<organism evidence="4 5">
    <name type="scientific">Vibrio azureus NBRC 104587</name>
    <dbReference type="NCBI Taxonomy" id="1219077"/>
    <lineage>
        <taxon>Bacteria</taxon>
        <taxon>Pseudomonadati</taxon>
        <taxon>Pseudomonadota</taxon>
        <taxon>Gammaproteobacteria</taxon>
        <taxon>Vibrionales</taxon>
        <taxon>Vibrionaceae</taxon>
        <taxon>Vibrio</taxon>
    </lineage>
</organism>
<evidence type="ECO:0000313" key="5">
    <source>
        <dbReference type="Proteomes" id="UP000016567"/>
    </source>
</evidence>
<dbReference type="OrthoDB" id="9788537at2"/>
<dbReference type="eggNOG" id="COG0307">
    <property type="taxonomic scope" value="Bacteria"/>
</dbReference>
<evidence type="ECO:0000259" key="3">
    <source>
        <dbReference type="PROSITE" id="PS51177"/>
    </source>
</evidence>
<dbReference type="SUPFAM" id="SSF63380">
    <property type="entry name" value="Riboflavin synthase domain-like"/>
    <property type="match status" value="2"/>
</dbReference>
<dbReference type="PANTHER" id="PTHR21098">
    <property type="entry name" value="RIBOFLAVIN SYNTHASE ALPHA CHAIN"/>
    <property type="match status" value="1"/>
</dbReference>
<feature type="repeat" description="Lumazine-binding" evidence="2">
    <location>
        <begin position="99"/>
        <end position="188"/>
    </location>
</feature>
<dbReference type="Gene3D" id="2.40.30.20">
    <property type="match status" value="2"/>
</dbReference>
<feature type="repeat" description="Lumazine-binding" evidence="2">
    <location>
        <begin position="1"/>
        <end position="98"/>
    </location>
</feature>
<dbReference type="AlphaFoldDB" id="U3CDL4"/>
<dbReference type="RefSeq" id="WP_021710172.1">
    <property type="nucleotide sequence ID" value="NZ_BAOB01000120.1"/>
</dbReference>
<dbReference type="GO" id="GO:0004746">
    <property type="term" value="F:riboflavin synthase activity"/>
    <property type="evidence" value="ECO:0007669"/>
    <property type="project" value="TreeGrafter"/>
</dbReference>
<gene>
    <name evidence="4" type="primary">ribE</name>
    <name evidence="4" type="ORF">VAZ01S_044_00040</name>
</gene>
<dbReference type="STRING" id="1219077.VAZ01S_044_00040"/>
<feature type="domain" description="Lumazine-binding" evidence="3">
    <location>
        <begin position="99"/>
        <end position="188"/>
    </location>
</feature>
<feature type="domain" description="Lumazine-binding" evidence="3">
    <location>
        <begin position="1"/>
        <end position="98"/>
    </location>
</feature>
<evidence type="ECO:0000313" key="4">
    <source>
        <dbReference type="EMBL" id="GAD76423.1"/>
    </source>
</evidence>
<dbReference type="InterPro" id="IPR023366">
    <property type="entry name" value="ATP_synth_asu-like_sf"/>
</dbReference>
<evidence type="ECO:0000256" key="1">
    <source>
        <dbReference type="ARBA" id="ARBA00022737"/>
    </source>
</evidence>
<dbReference type="PIRSF" id="PIRSF000498">
    <property type="entry name" value="Riboflavin_syn_A"/>
    <property type="match status" value="1"/>
</dbReference>
<dbReference type="InterPro" id="IPR017938">
    <property type="entry name" value="Riboflavin_synthase-like_b-brl"/>
</dbReference>
<reference evidence="4 5" key="1">
    <citation type="submission" date="2013-09" db="EMBL/GenBank/DDBJ databases">
        <title>Whole genome shotgun sequence of Vibrio azureus NBRC 104587.</title>
        <authorList>
            <person name="Isaki S."/>
            <person name="Hosoyama A."/>
            <person name="Numata M."/>
            <person name="Hashimoto M."/>
            <person name="Hosoyama Y."/>
            <person name="Tsuchikane K."/>
            <person name="Noguchi M."/>
            <person name="Hirakata S."/>
            <person name="Ichikawa N."/>
            <person name="Ohji S."/>
            <person name="Yamazoe A."/>
            <person name="Fujita N."/>
        </authorList>
    </citation>
    <scope>NUCLEOTIDE SEQUENCE [LARGE SCALE GENOMIC DNA]</scope>
    <source>
        <strain evidence="4 5">NBRC 104587</strain>
    </source>
</reference>
<sequence length="188" mass="20173">MFKGIIQGCGVIKSISKSQDGQRHGIVFPEGMIQSIEKDTVMLVNGVSLTVVRIAGDVVYFDLDLDRALGATTLGDLKEGDQVNLEIHPEFGEIIGRGALTGNIQGTALVTQVEENDNGFSVSIDIPQTLSDNLAVKGDIGIDGVSSCIQDKSDNVITLHYPRDLLPNTNFAMLTKGAKVNVETLSEW</sequence>
<dbReference type="InterPro" id="IPR001783">
    <property type="entry name" value="Lumazine-bd"/>
</dbReference>
<comment type="caution">
    <text evidence="4">The sequence shown here is derived from an EMBL/GenBank/DDBJ whole genome shotgun (WGS) entry which is preliminary data.</text>
</comment>